<feature type="site" description="Important for substrate specificity" evidence="4">
    <location>
        <position position="12"/>
    </location>
</feature>
<comment type="catalytic activity">
    <reaction evidence="4">
        <text>UTP + H2O = UMP + diphosphate + H(+)</text>
        <dbReference type="Rhea" id="RHEA:29395"/>
        <dbReference type="ChEBI" id="CHEBI:15377"/>
        <dbReference type="ChEBI" id="CHEBI:15378"/>
        <dbReference type="ChEBI" id="CHEBI:33019"/>
        <dbReference type="ChEBI" id="CHEBI:46398"/>
        <dbReference type="ChEBI" id="CHEBI:57865"/>
        <dbReference type="EC" id="3.6.1.9"/>
    </reaction>
</comment>
<sequence>MPFIYLASQSPRRSQLLAQIGVAHRLLLPLPTELDAAEQLEAEQPGEAPRDYVLRVTGLKLQAARQRAQARGLEVAPILCADTTVALDAQILGKPSDAEAVRTMLVQLSGQTHDVFTAVAVEHQGQVRQALSHSRVQCARLDAAAIERYVHSGQWQGKAGGYGIQGLAATFVQQISGSYSGIMGLPLFETAQLLEAFGYPVGHDLLQTSAPVEAA</sequence>
<proteinExistence type="inferred from homology"/>
<dbReference type="SUPFAM" id="SSF52972">
    <property type="entry name" value="ITPase-like"/>
    <property type="match status" value="1"/>
</dbReference>
<dbReference type="NCBIfam" id="TIGR00172">
    <property type="entry name" value="maf"/>
    <property type="match status" value="1"/>
</dbReference>
<feature type="site" description="Important for substrate specificity" evidence="4">
    <location>
        <position position="83"/>
    </location>
</feature>
<evidence type="ECO:0000313" key="6">
    <source>
        <dbReference type="Proteomes" id="UP000184327"/>
    </source>
</evidence>
<dbReference type="PANTHER" id="PTHR43213:SF5">
    <property type="entry name" value="BIFUNCTIONAL DTTP_UTP PYROPHOSPHATASE_METHYLTRANSFERASE PROTEIN-RELATED"/>
    <property type="match status" value="1"/>
</dbReference>
<feature type="site" description="Important for substrate specificity" evidence="4">
    <location>
        <position position="165"/>
    </location>
</feature>
<dbReference type="EC" id="3.6.1.9" evidence="4"/>
<keyword evidence="6" id="KW-1185">Reference proteome</keyword>
<name>A0A1M5DJM1_9BURK</name>
<gene>
    <name evidence="5" type="ORF">SAMN02745117_02400</name>
</gene>
<dbReference type="GO" id="GO:0009117">
    <property type="term" value="P:nucleotide metabolic process"/>
    <property type="evidence" value="ECO:0007669"/>
    <property type="project" value="UniProtKB-KW"/>
</dbReference>
<evidence type="ECO:0000256" key="3">
    <source>
        <dbReference type="ARBA" id="ARBA00023080"/>
    </source>
</evidence>
<evidence type="ECO:0000256" key="4">
    <source>
        <dbReference type="HAMAP-Rule" id="MF_00528"/>
    </source>
</evidence>
<dbReference type="CDD" id="cd00555">
    <property type="entry name" value="Maf"/>
    <property type="match status" value="1"/>
</dbReference>
<comment type="cofactor">
    <cofactor evidence="1 4">
        <name>a divalent metal cation</name>
        <dbReference type="ChEBI" id="CHEBI:60240"/>
    </cofactor>
</comment>
<evidence type="ECO:0000256" key="1">
    <source>
        <dbReference type="ARBA" id="ARBA00001968"/>
    </source>
</evidence>
<evidence type="ECO:0000313" key="5">
    <source>
        <dbReference type="EMBL" id="SHF67228.1"/>
    </source>
</evidence>
<dbReference type="OrthoDB" id="9807767at2"/>
<comment type="subcellular location">
    <subcellularLocation>
        <location evidence="4">Cytoplasm</location>
    </subcellularLocation>
</comment>
<dbReference type="GO" id="GO:0036221">
    <property type="term" value="F:UTP diphosphatase activity"/>
    <property type="evidence" value="ECO:0007669"/>
    <property type="project" value="RHEA"/>
</dbReference>
<comment type="catalytic activity">
    <reaction evidence="4">
        <text>dTTP + H2O = dTMP + diphosphate + H(+)</text>
        <dbReference type="Rhea" id="RHEA:28534"/>
        <dbReference type="ChEBI" id="CHEBI:15377"/>
        <dbReference type="ChEBI" id="CHEBI:15378"/>
        <dbReference type="ChEBI" id="CHEBI:33019"/>
        <dbReference type="ChEBI" id="CHEBI:37568"/>
        <dbReference type="ChEBI" id="CHEBI:63528"/>
        <dbReference type="EC" id="3.6.1.9"/>
    </reaction>
</comment>
<dbReference type="Pfam" id="PF02545">
    <property type="entry name" value="Maf"/>
    <property type="match status" value="1"/>
</dbReference>
<comment type="function">
    <text evidence="4">Nucleoside triphosphate pyrophosphatase that hydrolyzes dTTP and UTP. May have a dual role in cell division arrest and in preventing the incorporation of modified nucleotides into cellular nucleic acids.</text>
</comment>
<dbReference type="Proteomes" id="UP000184327">
    <property type="component" value="Unassembled WGS sequence"/>
</dbReference>
<dbReference type="AlphaFoldDB" id="A0A1M5DJM1"/>
<keyword evidence="3 4" id="KW-0546">Nucleotide metabolism</keyword>
<protein>
    <recommendedName>
        <fullName evidence="4">dTTP/UTP pyrophosphatase</fullName>
        <shortName evidence="4">dTTPase/UTPase</shortName>
        <ecNumber evidence="4">3.6.1.9</ecNumber>
    </recommendedName>
    <alternativeName>
        <fullName evidence="4">Nucleoside triphosphate pyrophosphatase</fullName>
    </alternativeName>
    <alternativeName>
        <fullName evidence="4">Nucleotide pyrophosphatase</fullName>
        <shortName evidence="4">Nucleotide PPase</shortName>
    </alternativeName>
</protein>
<comment type="caution">
    <text evidence="4">Lacks conserved residue(s) required for the propagation of feature annotation.</text>
</comment>
<dbReference type="PANTHER" id="PTHR43213">
    <property type="entry name" value="BIFUNCTIONAL DTTP/UTP PYROPHOSPHATASE/METHYLTRANSFERASE PROTEIN-RELATED"/>
    <property type="match status" value="1"/>
</dbReference>
<organism evidence="5 6">
    <name type="scientific">Lampropedia hyalina DSM 16112</name>
    <dbReference type="NCBI Taxonomy" id="1122156"/>
    <lineage>
        <taxon>Bacteria</taxon>
        <taxon>Pseudomonadati</taxon>
        <taxon>Pseudomonadota</taxon>
        <taxon>Betaproteobacteria</taxon>
        <taxon>Burkholderiales</taxon>
        <taxon>Comamonadaceae</taxon>
        <taxon>Lampropedia</taxon>
    </lineage>
</organism>
<dbReference type="InterPro" id="IPR003697">
    <property type="entry name" value="Maf-like"/>
</dbReference>
<dbReference type="EMBL" id="FQUZ01000034">
    <property type="protein sequence ID" value="SHF67228.1"/>
    <property type="molecule type" value="Genomic_DNA"/>
</dbReference>
<dbReference type="STRING" id="1122156.SAMN02745117_02400"/>
<keyword evidence="4" id="KW-0963">Cytoplasm</keyword>
<comment type="similarity">
    <text evidence="4">Belongs to the Maf family. YhdE subfamily.</text>
</comment>
<keyword evidence="2 4" id="KW-0378">Hydrolase</keyword>
<evidence type="ECO:0000256" key="2">
    <source>
        <dbReference type="ARBA" id="ARBA00022801"/>
    </source>
</evidence>
<reference evidence="5 6" key="1">
    <citation type="submission" date="2016-11" db="EMBL/GenBank/DDBJ databases">
        <authorList>
            <person name="Jaros S."/>
            <person name="Januszkiewicz K."/>
            <person name="Wedrychowicz H."/>
        </authorList>
    </citation>
    <scope>NUCLEOTIDE SEQUENCE [LARGE SCALE GENOMIC DNA]</scope>
    <source>
        <strain evidence="5 6">DSM 16112</strain>
    </source>
</reference>
<dbReference type="Gene3D" id="3.90.950.10">
    <property type="match status" value="1"/>
</dbReference>
<feature type="active site" description="Proton acceptor" evidence="4">
    <location>
        <position position="82"/>
    </location>
</feature>
<dbReference type="InterPro" id="IPR029001">
    <property type="entry name" value="ITPase-like_fam"/>
</dbReference>
<dbReference type="PIRSF" id="PIRSF006305">
    <property type="entry name" value="Maf"/>
    <property type="match status" value="1"/>
</dbReference>
<dbReference type="GO" id="GO:0036218">
    <property type="term" value="F:dTTP diphosphatase activity"/>
    <property type="evidence" value="ECO:0007669"/>
    <property type="project" value="RHEA"/>
</dbReference>
<dbReference type="RefSeq" id="WP_073356912.1">
    <property type="nucleotide sequence ID" value="NZ_FQUZ01000034.1"/>
</dbReference>
<accession>A0A1M5DJM1</accession>
<dbReference type="GO" id="GO:0005737">
    <property type="term" value="C:cytoplasm"/>
    <property type="evidence" value="ECO:0007669"/>
    <property type="project" value="UniProtKB-SubCell"/>
</dbReference>
<dbReference type="HAMAP" id="MF_00528">
    <property type="entry name" value="Maf"/>
    <property type="match status" value="1"/>
</dbReference>